<dbReference type="SUPFAM" id="SSF51306">
    <property type="entry name" value="LexA/Signal peptidase"/>
    <property type="match status" value="1"/>
</dbReference>
<proteinExistence type="predicted"/>
<dbReference type="Gene3D" id="1.10.260.40">
    <property type="entry name" value="lambda repressor-like DNA-binding domains"/>
    <property type="match status" value="1"/>
</dbReference>
<accession>A0ABU8TQJ5</accession>
<reference evidence="2 3" key="1">
    <citation type="submission" date="2024-02" db="EMBL/GenBank/DDBJ databases">
        <title>Roseibium algae sp. nov., isolated from marine alga (Grateloupia sp.), showing potential in myo-inositol conversion.</title>
        <authorList>
            <person name="Wang Y."/>
        </authorList>
    </citation>
    <scope>NUCLEOTIDE SEQUENCE [LARGE SCALE GENOMIC DNA]</scope>
    <source>
        <strain evidence="2 3">H3510</strain>
    </source>
</reference>
<dbReference type="Pfam" id="PF00717">
    <property type="entry name" value="Peptidase_S24"/>
    <property type="match status" value="1"/>
</dbReference>
<dbReference type="Proteomes" id="UP001385499">
    <property type="component" value="Unassembled WGS sequence"/>
</dbReference>
<comment type="caution">
    <text evidence="2">The sequence shown here is derived from an EMBL/GenBank/DDBJ whole genome shotgun (WGS) entry which is preliminary data.</text>
</comment>
<dbReference type="PROSITE" id="PS50943">
    <property type="entry name" value="HTH_CROC1"/>
    <property type="match status" value="1"/>
</dbReference>
<name>A0ABU8TQJ5_9HYPH</name>
<dbReference type="EMBL" id="JBAKIA010000019">
    <property type="protein sequence ID" value="MEJ8476429.1"/>
    <property type="molecule type" value="Genomic_DNA"/>
</dbReference>
<dbReference type="InterPro" id="IPR036286">
    <property type="entry name" value="LexA/Signal_pep-like_sf"/>
</dbReference>
<dbReference type="CDD" id="cd00093">
    <property type="entry name" value="HTH_XRE"/>
    <property type="match status" value="1"/>
</dbReference>
<protein>
    <submittedName>
        <fullName evidence="2">XRE family transcriptional regulator</fullName>
    </submittedName>
</protein>
<evidence type="ECO:0000259" key="1">
    <source>
        <dbReference type="PROSITE" id="PS50943"/>
    </source>
</evidence>
<gene>
    <name evidence="2" type="ORF">V6575_20250</name>
</gene>
<dbReference type="InterPro" id="IPR015927">
    <property type="entry name" value="Peptidase_S24_S26A/B/C"/>
</dbReference>
<keyword evidence="3" id="KW-1185">Reference proteome</keyword>
<dbReference type="InterPro" id="IPR010982">
    <property type="entry name" value="Lambda_DNA-bd_dom_sf"/>
</dbReference>
<sequence>MPDTYIMYEYISSQNRTQHTNGMCDLAYMDAKDRLKTAREKAGFKSASEAARLLRSININTLISNENGNRPISKKMAQVYAESFNVSPGWLLYGDGDQLKPVAGVQNPGTVQTLNIHGEVAAGLWLESNLFEAETIETSTLIGCDSRFPSSAQYLLRIKGESLNKVAQDGDLILCVNYLDALIEIKIGDLAVVERSRDGGHTVERTAKRIVKHNGVVELHPVSTDPRFQNAITYSDLDPEASEVMIKAKIIGVIKQFD</sequence>
<feature type="domain" description="HTH cro/C1-type" evidence="1">
    <location>
        <begin position="66"/>
        <end position="91"/>
    </location>
</feature>
<dbReference type="RefSeq" id="WP_340276958.1">
    <property type="nucleotide sequence ID" value="NZ_JBAKIA010000019.1"/>
</dbReference>
<dbReference type="InterPro" id="IPR001387">
    <property type="entry name" value="Cro/C1-type_HTH"/>
</dbReference>
<dbReference type="Gene3D" id="2.10.109.10">
    <property type="entry name" value="Umud Fragment, subunit A"/>
    <property type="match status" value="1"/>
</dbReference>
<evidence type="ECO:0000313" key="3">
    <source>
        <dbReference type="Proteomes" id="UP001385499"/>
    </source>
</evidence>
<dbReference type="InterPro" id="IPR039418">
    <property type="entry name" value="LexA-like"/>
</dbReference>
<organism evidence="2 3">
    <name type="scientific">Roseibium algae</name>
    <dbReference type="NCBI Taxonomy" id="3123038"/>
    <lineage>
        <taxon>Bacteria</taxon>
        <taxon>Pseudomonadati</taxon>
        <taxon>Pseudomonadota</taxon>
        <taxon>Alphaproteobacteria</taxon>
        <taxon>Hyphomicrobiales</taxon>
        <taxon>Stappiaceae</taxon>
        <taxon>Roseibium</taxon>
    </lineage>
</organism>
<dbReference type="SUPFAM" id="SSF47413">
    <property type="entry name" value="lambda repressor-like DNA-binding domains"/>
    <property type="match status" value="1"/>
</dbReference>
<dbReference type="CDD" id="cd06529">
    <property type="entry name" value="S24_LexA-like"/>
    <property type="match status" value="1"/>
</dbReference>
<dbReference type="SMART" id="SM00530">
    <property type="entry name" value="HTH_XRE"/>
    <property type="match status" value="1"/>
</dbReference>
<evidence type="ECO:0000313" key="2">
    <source>
        <dbReference type="EMBL" id="MEJ8476429.1"/>
    </source>
</evidence>